<accession>A0A482VVW6</accession>
<keyword evidence="3" id="KW-0436">Ligase</keyword>
<evidence type="ECO:0000259" key="5">
    <source>
        <dbReference type="Pfam" id="PF00501"/>
    </source>
</evidence>
<dbReference type="EMBL" id="QDEB01062407">
    <property type="protein sequence ID" value="RZC36397.1"/>
    <property type="molecule type" value="Genomic_DNA"/>
</dbReference>
<evidence type="ECO:0000256" key="2">
    <source>
        <dbReference type="ARBA" id="ARBA00006432"/>
    </source>
</evidence>
<dbReference type="GO" id="GO:0005777">
    <property type="term" value="C:peroxisome"/>
    <property type="evidence" value="ECO:0007669"/>
    <property type="project" value="UniProtKB-SubCell"/>
</dbReference>
<evidence type="ECO:0000313" key="6">
    <source>
        <dbReference type="EMBL" id="RZC36397.1"/>
    </source>
</evidence>
<dbReference type="Gene3D" id="2.30.38.10">
    <property type="entry name" value="Luciferase, Domain 3"/>
    <property type="match status" value="1"/>
</dbReference>
<dbReference type="Proteomes" id="UP000292052">
    <property type="component" value="Unassembled WGS sequence"/>
</dbReference>
<evidence type="ECO:0000313" key="7">
    <source>
        <dbReference type="Proteomes" id="UP000292052"/>
    </source>
</evidence>
<dbReference type="STRING" id="1661398.A0A482VVW6"/>
<name>A0A482VVW6_ASBVE</name>
<evidence type="ECO:0000256" key="4">
    <source>
        <dbReference type="ARBA" id="ARBA00023140"/>
    </source>
</evidence>
<organism evidence="6 7">
    <name type="scientific">Asbolus verrucosus</name>
    <name type="common">Desert ironclad beetle</name>
    <dbReference type="NCBI Taxonomy" id="1661398"/>
    <lineage>
        <taxon>Eukaryota</taxon>
        <taxon>Metazoa</taxon>
        <taxon>Ecdysozoa</taxon>
        <taxon>Arthropoda</taxon>
        <taxon>Hexapoda</taxon>
        <taxon>Insecta</taxon>
        <taxon>Pterygota</taxon>
        <taxon>Neoptera</taxon>
        <taxon>Endopterygota</taxon>
        <taxon>Coleoptera</taxon>
        <taxon>Polyphaga</taxon>
        <taxon>Cucujiformia</taxon>
        <taxon>Tenebrionidae</taxon>
        <taxon>Pimeliinae</taxon>
        <taxon>Asbolus</taxon>
    </lineage>
</organism>
<keyword evidence="7" id="KW-1185">Reference proteome</keyword>
<dbReference type="Gene3D" id="3.40.50.980">
    <property type="match status" value="2"/>
</dbReference>
<dbReference type="PANTHER" id="PTHR24096:SF149">
    <property type="entry name" value="AMP-BINDING DOMAIN-CONTAINING PROTEIN-RELATED"/>
    <property type="match status" value="1"/>
</dbReference>
<proteinExistence type="inferred from homology"/>
<evidence type="ECO:0000256" key="1">
    <source>
        <dbReference type="ARBA" id="ARBA00004275"/>
    </source>
</evidence>
<gene>
    <name evidence="6" type="ORF">BDFB_013520</name>
</gene>
<protein>
    <submittedName>
        <fullName evidence="6">AMP-binding domain containing protein</fullName>
    </submittedName>
</protein>
<dbReference type="InterPro" id="IPR020845">
    <property type="entry name" value="AMP-binding_CS"/>
</dbReference>
<keyword evidence="4" id="KW-0576">Peroxisome</keyword>
<comment type="subcellular location">
    <subcellularLocation>
        <location evidence="1">Peroxisome</location>
    </subcellularLocation>
</comment>
<feature type="non-terminal residue" evidence="6">
    <location>
        <position position="311"/>
    </location>
</feature>
<dbReference type="OrthoDB" id="10253869at2759"/>
<comment type="caution">
    <text evidence="6">The sequence shown here is derived from an EMBL/GenBank/DDBJ whole genome shotgun (WGS) entry which is preliminary data.</text>
</comment>
<feature type="domain" description="AMP-dependent synthetase/ligase" evidence="5">
    <location>
        <begin position="5"/>
        <end position="311"/>
    </location>
</feature>
<dbReference type="GO" id="GO:0016405">
    <property type="term" value="F:CoA-ligase activity"/>
    <property type="evidence" value="ECO:0007669"/>
    <property type="project" value="TreeGrafter"/>
</dbReference>
<dbReference type="PROSITE" id="PS00455">
    <property type="entry name" value="AMP_BINDING"/>
    <property type="match status" value="1"/>
</dbReference>
<evidence type="ECO:0000256" key="3">
    <source>
        <dbReference type="ARBA" id="ARBA00022598"/>
    </source>
</evidence>
<dbReference type="Pfam" id="PF00501">
    <property type="entry name" value="AMP-binding"/>
    <property type="match status" value="1"/>
</dbReference>
<dbReference type="InterPro" id="IPR000873">
    <property type="entry name" value="AMP-dep_synth/lig_dom"/>
</dbReference>
<sequence>TDIGSGESYTYADLIEISQNLASNLREYGIEKNDIVGIVGENSHKFCAALLACLYLAAPVHLINPTSTEYELQHLLSLSEPKLLFSSKKSLNNLMRFKNEVDFIDQIVLFDDDEEREGSFYVEEDIDIGTQTAIICNSSGTTGLPKGVMLTHQHFRFHLICSRGILFQMKPSESIQLCLPFFHIYGLHVINATLYSGAALMILDYFDPHIFLQTIENYNIKQIFLVPPLINFLANSPLTEQFNLSSVTHVFSAAAPILEEDSRILTRKFNIKMIHQGYGLTETGIIVTTFGNESPPAGSCGKLVPGCQLKI</sequence>
<dbReference type="PANTHER" id="PTHR24096">
    <property type="entry name" value="LONG-CHAIN-FATTY-ACID--COA LIGASE"/>
    <property type="match status" value="1"/>
</dbReference>
<reference evidence="6 7" key="1">
    <citation type="submission" date="2017-03" db="EMBL/GenBank/DDBJ databases">
        <title>Genome of the blue death feigning beetle - Asbolus verrucosus.</title>
        <authorList>
            <person name="Rider S.D."/>
        </authorList>
    </citation>
    <scope>NUCLEOTIDE SEQUENCE [LARGE SCALE GENOMIC DNA]</scope>
    <source>
        <strain evidence="6">Butters</strain>
        <tissue evidence="6">Head and leg muscle</tissue>
    </source>
</reference>
<comment type="similarity">
    <text evidence="2">Belongs to the ATP-dependent AMP-binding enzyme family.</text>
</comment>
<feature type="non-terminal residue" evidence="6">
    <location>
        <position position="1"/>
    </location>
</feature>
<dbReference type="SUPFAM" id="SSF56801">
    <property type="entry name" value="Acetyl-CoA synthetase-like"/>
    <property type="match status" value="1"/>
</dbReference>
<dbReference type="AlphaFoldDB" id="A0A482VVW6"/>